<sequence length="303" mass="33468">MVSRFKAAKEKEGPQILFSRCLCDYHAMPPNASIFTSHYVVNDVSLFALRVHDNVSEKAVVYLSSIGDAGNNAEDNAKIIWMHCLSISYSPMYVDQNCHGVTTDWPRIPLPDQRALLDNSVALGAQVAALLDTEADVPGVTSGTVAEHLRVLGGISSTDLSVRAGWGSRDSKGRVNPGLGKTETRDWTGPEKEALRNGFAAQGIDEARGFALLGRAIDVFLNETTFWACVPEAAWDYVIGGYLVIKKWLSYREEAILGRPIVKDEAREVTAMIRRLTTLILLSDRLDENYEACRDNCYSWPTP</sequence>
<dbReference type="InterPro" id="IPR041635">
    <property type="entry name" value="Type_ISP_LLaBIII_C"/>
</dbReference>
<dbReference type="Pfam" id="PF18135">
    <property type="entry name" value="Type_ISP_C"/>
    <property type="match status" value="1"/>
</dbReference>
<protein>
    <recommendedName>
        <fullName evidence="1">Type ISP restriction-modification enzyme LLaBIII C-terminal specificity domain-containing protein</fullName>
    </recommendedName>
</protein>
<evidence type="ECO:0000313" key="2">
    <source>
        <dbReference type="EMBL" id="MCI4684205.1"/>
    </source>
</evidence>
<evidence type="ECO:0000313" key="3">
    <source>
        <dbReference type="Proteomes" id="UP001139104"/>
    </source>
</evidence>
<dbReference type="EMBL" id="JAIVFP010000001">
    <property type="protein sequence ID" value="MCI4684205.1"/>
    <property type="molecule type" value="Genomic_DNA"/>
</dbReference>
<comment type="caution">
    <text evidence="2">The sequence shown here is derived from an EMBL/GenBank/DDBJ whole genome shotgun (WGS) entry which is preliminary data.</text>
</comment>
<proteinExistence type="predicted"/>
<dbReference type="Proteomes" id="UP001139104">
    <property type="component" value="Unassembled WGS sequence"/>
</dbReference>
<keyword evidence="3" id="KW-1185">Reference proteome</keyword>
<gene>
    <name evidence="2" type="ORF">K2U94_15785</name>
</gene>
<feature type="domain" description="Type ISP restriction-modification enzyme LLaBIII C-terminal specificity" evidence="1">
    <location>
        <begin position="9"/>
        <end position="259"/>
    </location>
</feature>
<accession>A0ABS9Z945</accession>
<evidence type="ECO:0000259" key="1">
    <source>
        <dbReference type="Pfam" id="PF18135"/>
    </source>
</evidence>
<name>A0ABS9Z945_9HYPH</name>
<dbReference type="RefSeq" id="WP_336606183.1">
    <property type="nucleotide sequence ID" value="NZ_JAIVFK010000015.1"/>
</dbReference>
<reference evidence="2" key="1">
    <citation type="journal article" date="2022" name="ISME J.">
        <title>Identification of active gaseous-alkane degraders at natural gas seeps.</title>
        <authorList>
            <person name="Farhan Ul Haque M."/>
            <person name="Hernandez M."/>
            <person name="Crombie A.T."/>
            <person name="Murrell J.C."/>
        </authorList>
    </citation>
    <scope>NUCLEOTIDE SEQUENCE</scope>
    <source>
        <strain evidence="2">PC2</strain>
    </source>
</reference>
<organism evidence="2 3">
    <name type="scientific">Candidatus Rhodoblastus alkanivorans</name>
    <dbReference type="NCBI Taxonomy" id="2954117"/>
    <lineage>
        <taxon>Bacteria</taxon>
        <taxon>Pseudomonadati</taxon>
        <taxon>Pseudomonadota</taxon>
        <taxon>Alphaproteobacteria</taxon>
        <taxon>Hyphomicrobiales</taxon>
        <taxon>Rhodoblastaceae</taxon>
        <taxon>Rhodoblastus</taxon>
    </lineage>
</organism>